<evidence type="ECO:0000313" key="5">
    <source>
        <dbReference type="Proteomes" id="UP000036406"/>
    </source>
</evidence>
<dbReference type="KEGG" id="mpq:ABA45_15695"/>
<organism evidence="4 5">
    <name type="scientific">Marinobacter psychrophilus</name>
    <dbReference type="NCBI Taxonomy" id="330734"/>
    <lineage>
        <taxon>Bacteria</taxon>
        <taxon>Pseudomonadati</taxon>
        <taxon>Pseudomonadota</taxon>
        <taxon>Gammaproteobacteria</taxon>
        <taxon>Pseudomonadales</taxon>
        <taxon>Marinobacteraceae</taxon>
        <taxon>Marinobacter</taxon>
    </lineage>
</organism>
<gene>
    <name evidence="4" type="ORF">ABA45_15695</name>
</gene>
<dbReference type="Gene3D" id="1.20.58.1460">
    <property type="match status" value="1"/>
</dbReference>
<dbReference type="PANTHER" id="PTHR30319:SF1">
    <property type="entry name" value="TRANSCRIPTIONAL REPRESSOR PAAX"/>
    <property type="match status" value="1"/>
</dbReference>
<dbReference type="NCBIfam" id="TIGR02277">
    <property type="entry name" value="PaaX_trns_reg"/>
    <property type="match status" value="1"/>
</dbReference>
<dbReference type="GO" id="GO:0006351">
    <property type="term" value="P:DNA-templated transcription"/>
    <property type="evidence" value="ECO:0007669"/>
    <property type="project" value="InterPro"/>
</dbReference>
<evidence type="ECO:0000259" key="2">
    <source>
        <dbReference type="Pfam" id="PF08223"/>
    </source>
</evidence>
<name>A0A0H4IFK1_9GAMM</name>
<dbReference type="PANTHER" id="PTHR30319">
    <property type="entry name" value="PHENYLACETIC ACID REGULATOR-RELATED TRANSCRIPTIONAL REPRESSOR"/>
    <property type="match status" value="1"/>
</dbReference>
<evidence type="ECO:0000313" key="4">
    <source>
        <dbReference type="EMBL" id="AKO53692.1"/>
    </source>
</evidence>
<dbReference type="InterPro" id="IPR011965">
    <property type="entry name" value="PaaX_trns_reg"/>
</dbReference>
<protein>
    <submittedName>
        <fullName evidence="4">Phenylacetic acid degradation protein</fullName>
    </submittedName>
</protein>
<dbReference type="Pfam" id="PF20803">
    <property type="entry name" value="PaaX_M"/>
    <property type="match status" value="1"/>
</dbReference>
<dbReference type="Gene3D" id="1.10.10.10">
    <property type="entry name" value="Winged helix-like DNA-binding domain superfamily/Winged helix DNA-binding domain"/>
    <property type="match status" value="1"/>
</dbReference>
<dbReference type="AlphaFoldDB" id="A0A0H4IFK1"/>
<accession>A0A0H4IFK1</accession>
<dbReference type="Proteomes" id="UP000036406">
    <property type="component" value="Chromosome"/>
</dbReference>
<dbReference type="InterPro" id="IPR036388">
    <property type="entry name" value="WH-like_DNA-bd_sf"/>
</dbReference>
<dbReference type="STRING" id="330734.ABA45_15695"/>
<keyword evidence="5" id="KW-1185">Reference proteome</keyword>
<dbReference type="InterPro" id="IPR013225">
    <property type="entry name" value="PaaX_C"/>
</dbReference>
<dbReference type="PATRIC" id="fig|330734.3.peg.3303"/>
<dbReference type="InterPro" id="IPR048846">
    <property type="entry name" value="PaaX-like_central"/>
</dbReference>
<feature type="domain" description="Transcriptional repressor PaaX-like central Cas2-like" evidence="3">
    <location>
        <begin position="107"/>
        <end position="184"/>
    </location>
</feature>
<dbReference type="InterPro" id="IPR012906">
    <property type="entry name" value="PaaX-like_N"/>
</dbReference>
<reference evidence="4 5" key="1">
    <citation type="submission" date="2015-05" db="EMBL/GenBank/DDBJ databases">
        <title>Complete genome of Marinobacter psychrophilus strain 20041T isolated from sea-ice of the Canadian Basin.</title>
        <authorList>
            <person name="Song L."/>
            <person name="Ren L."/>
            <person name="Yu Y."/>
            <person name="Wang X."/>
        </authorList>
    </citation>
    <scope>NUCLEOTIDE SEQUENCE [LARGE SCALE GENOMIC DNA]</scope>
    <source>
        <strain evidence="4 5">20041</strain>
    </source>
</reference>
<dbReference type="RefSeq" id="WP_048387700.1">
    <property type="nucleotide sequence ID" value="NZ_CP011494.1"/>
</dbReference>
<dbReference type="EMBL" id="CP011494">
    <property type="protein sequence ID" value="AKO53692.1"/>
    <property type="molecule type" value="Genomic_DNA"/>
</dbReference>
<evidence type="ECO:0000259" key="3">
    <source>
        <dbReference type="Pfam" id="PF20803"/>
    </source>
</evidence>
<dbReference type="Pfam" id="PF07848">
    <property type="entry name" value="PaaX"/>
    <property type="match status" value="1"/>
</dbReference>
<dbReference type="PIRSF" id="PIRSF020623">
    <property type="entry name" value="PaaX"/>
    <property type="match status" value="1"/>
</dbReference>
<proteinExistence type="predicted"/>
<feature type="domain" description="Transcriptional repressor PaaX-like C-terminal" evidence="2">
    <location>
        <begin position="193"/>
        <end position="282"/>
    </location>
</feature>
<feature type="domain" description="Transcriptional repressor PaaX-like N-terminal" evidence="1">
    <location>
        <begin position="21"/>
        <end position="89"/>
    </location>
</feature>
<evidence type="ECO:0000259" key="1">
    <source>
        <dbReference type="Pfam" id="PF07848"/>
    </source>
</evidence>
<sequence>MSAKSQLASLIQDFQQQRPVRAGSLIITIYGDVIHPRGGNVWLGSVMKLVAPMGINERLVRTSVYRLVQESWLQAEKVGRCSYYSITGDGLRRFRQAFEQVYSIGDDDWNGGWCLTLLNQLEPELRQKVREELKWLGFGNLSPTIMQHPRFKPEQLTPLLQEWGAFDDAIVMQTHPIEPRNSKALRRQIKESWNLDELGLRYKRFLGKFRPLWRELNNNDNLSPEDCLAARLLLIHEYRKILLRDPFLPNELLPNDWEGHSAKQLCRNLYLAIYARSDEFLACNLENASGPLPVPGAGFYRRFGGLMP</sequence>
<dbReference type="Pfam" id="PF08223">
    <property type="entry name" value="PaaX_C"/>
    <property type="match status" value="1"/>
</dbReference>